<dbReference type="PANTHER" id="PTHR43434">
    <property type="entry name" value="PHOSPHOGLYCOLATE PHOSPHATASE"/>
    <property type="match status" value="1"/>
</dbReference>
<dbReference type="VEuPathDB" id="CryptoDB:Cvel_12329"/>
<dbReference type="GO" id="GO:0008967">
    <property type="term" value="F:phosphoglycolate phosphatase activity"/>
    <property type="evidence" value="ECO:0007669"/>
    <property type="project" value="TreeGrafter"/>
</dbReference>
<evidence type="ECO:0000256" key="1">
    <source>
        <dbReference type="SAM" id="MobiDB-lite"/>
    </source>
</evidence>
<proteinExistence type="predicted"/>
<dbReference type="InterPro" id="IPR041492">
    <property type="entry name" value="HAD_2"/>
</dbReference>
<gene>
    <name evidence="2" type="ORF">Cvel_12329</name>
</gene>
<dbReference type="EMBL" id="CDMZ01005735">
    <property type="protein sequence ID" value="CEM53883.1"/>
    <property type="molecule type" value="Genomic_DNA"/>
</dbReference>
<dbReference type="InterPro" id="IPR050155">
    <property type="entry name" value="HAD-like_hydrolase_sf"/>
</dbReference>
<dbReference type="Pfam" id="PF13419">
    <property type="entry name" value="HAD_2"/>
    <property type="match status" value="1"/>
</dbReference>
<dbReference type="AlphaFoldDB" id="A0A0G4I9Q4"/>
<feature type="compositionally biased region" description="Polar residues" evidence="1">
    <location>
        <begin position="88"/>
        <end position="104"/>
    </location>
</feature>
<dbReference type="InterPro" id="IPR036412">
    <property type="entry name" value="HAD-like_sf"/>
</dbReference>
<dbReference type="PANTHER" id="PTHR43434:SF19">
    <property type="entry name" value="PHOSPHONOACETALDEHYDE HYDROLASE"/>
    <property type="match status" value="1"/>
</dbReference>
<name>A0A0G4I9Q4_9ALVE</name>
<protein>
    <submittedName>
        <fullName evidence="2">Uncharacterized protein</fullName>
    </submittedName>
</protein>
<accession>A0A0G4I9Q4</accession>
<sequence>MSTPSGFRYKRIDSQIRGVVVDLEGIFFDHGLHTMQEAMKQAFQAKGIEIDAETMRTTTPDTHPKDATLKVGLLRALAEKFNEKAARTSGSAQANGSTKTTTAANGERSPGAPSKQAHLSTAWLIPQLVQEFDAAYLKEGKSCKPIQRAVDTLKHLTESGVKLGMIADCTSEMMELYSVRAKYYGFLPDVFVSTSTCAPKAPQPWAIFACLKEMGVFPPSSVVRVTTTVEGVEEGLNAGCIVVGVARTGLYVSESSSVDLDAPIAKDVENRSREAAEQLWRAGAHHVIEGIWELPAALTELGTLKRLSHLQI</sequence>
<organism evidence="2">
    <name type="scientific">Chromera velia CCMP2878</name>
    <dbReference type="NCBI Taxonomy" id="1169474"/>
    <lineage>
        <taxon>Eukaryota</taxon>
        <taxon>Sar</taxon>
        <taxon>Alveolata</taxon>
        <taxon>Colpodellida</taxon>
        <taxon>Chromeraceae</taxon>
        <taxon>Chromera</taxon>
    </lineage>
</organism>
<evidence type="ECO:0000313" key="2">
    <source>
        <dbReference type="EMBL" id="CEM53883.1"/>
    </source>
</evidence>
<feature type="region of interest" description="Disordered" evidence="1">
    <location>
        <begin position="85"/>
        <end position="116"/>
    </location>
</feature>
<dbReference type="Gene3D" id="3.40.50.1000">
    <property type="entry name" value="HAD superfamily/HAD-like"/>
    <property type="match status" value="1"/>
</dbReference>
<dbReference type="GO" id="GO:0006281">
    <property type="term" value="P:DNA repair"/>
    <property type="evidence" value="ECO:0007669"/>
    <property type="project" value="TreeGrafter"/>
</dbReference>
<dbReference type="GO" id="GO:0005829">
    <property type="term" value="C:cytosol"/>
    <property type="evidence" value="ECO:0007669"/>
    <property type="project" value="TreeGrafter"/>
</dbReference>
<reference evidence="2" key="1">
    <citation type="submission" date="2014-11" db="EMBL/GenBank/DDBJ databases">
        <authorList>
            <person name="Otto D Thomas"/>
            <person name="Naeem Raeece"/>
        </authorList>
    </citation>
    <scope>NUCLEOTIDE SEQUENCE</scope>
</reference>
<dbReference type="InterPro" id="IPR023214">
    <property type="entry name" value="HAD_sf"/>
</dbReference>
<dbReference type="SUPFAM" id="SSF56784">
    <property type="entry name" value="HAD-like"/>
    <property type="match status" value="1"/>
</dbReference>